<organism evidence="2 4">
    <name type="scientific">Vibrio lentus</name>
    <dbReference type="NCBI Taxonomy" id="136468"/>
    <lineage>
        <taxon>Bacteria</taxon>
        <taxon>Pseudomonadati</taxon>
        <taxon>Pseudomonadota</taxon>
        <taxon>Gammaproteobacteria</taxon>
        <taxon>Vibrionales</taxon>
        <taxon>Vibrionaceae</taxon>
        <taxon>Vibrio</taxon>
    </lineage>
</organism>
<evidence type="ECO:0000313" key="2">
    <source>
        <dbReference type="EMBL" id="PML56565.1"/>
    </source>
</evidence>
<comment type="caution">
    <text evidence="2">The sequence shown here is derived from an EMBL/GenBank/DDBJ whole genome shotgun (WGS) entry which is preliminary data.</text>
</comment>
<proteinExistence type="predicted"/>
<dbReference type="EMBL" id="MCXM01000005">
    <property type="protein sequence ID" value="PMK48840.1"/>
    <property type="molecule type" value="Genomic_DNA"/>
</dbReference>
<protein>
    <submittedName>
        <fullName evidence="2">Uncharacterized protein</fullName>
    </submittedName>
</protein>
<dbReference type="AlphaFoldDB" id="A0A2N7GMI6"/>
<dbReference type="RefSeq" id="WP_102281798.1">
    <property type="nucleotide sequence ID" value="NZ_JAJGZN020000011.1"/>
</dbReference>
<evidence type="ECO:0000313" key="3">
    <source>
        <dbReference type="Proteomes" id="UP000235385"/>
    </source>
</evidence>
<reference evidence="2" key="2">
    <citation type="submission" date="2016-07" db="EMBL/GenBank/DDBJ databases">
        <authorList>
            <person name="Wan K."/>
            <person name="Booth B."/>
            <person name="Spirohn K."/>
            <person name="Hao T."/>
            <person name="Hu Y."/>
            <person name="Calderwood M."/>
            <person name="Hill D."/>
            <person name="Mohr S."/>
            <person name="Vidal M."/>
            <person name="Celniker S."/>
            <person name="Perrimon N."/>
        </authorList>
    </citation>
    <scope>NUCLEOTIDE SEQUENCE</scope>
    <source>
        <strain evidence="2">10N.261.51.B8</strain>
    </source>
</reference>
<reference evidence="3 4" key="1">
    <citation type="submission" date="2016-07" db="EMBL/GenBank/DDBJ databases">
        <title>Nontailed viruses are major unrecognized killers of bacteria in the ocean.</title>
        <authorList>
            <person name="Kauffman K."/>
            <person name="Hussain F."/>
            <person name="Yang J."/>
            <person name="Arevalo P."/>
            <person name="Brown J."/>
            <person name="Cutler M."/>
            <person name="Kelly L."/>
            <person name="Polz M.F."/>
        </authorList>
    </citation>
    <scope>NUCLEOTIDE SEQUENCE [LARGE SCALE GENOMIC DNA]</scope>
    <source>
        <strain evidence="4">10N.261.51.B8</strain>
        <strain evidence="3">10N.261.52.F7</strain>
    </source>
</reference>
<sequence length="935" mass="107058">MTLSVLNCPIDNFWHEKNLKLKANPFFINERGDFYSDVWSFRKKQDGSITPIDFSWFDSPVYSLSSIATYIKDNYEYMLSSKAYAKLACLEMLTPSNIAYVQPTYQMMLHLFAFFKENNVSILNISLMEPFWTSFMGRTISPHGLVNRVSTPSYRASIRRVSFHKIRNSLKALGVVGVIEPKLTPKIVEKILDDVCQTQYSITLAEYKKGGSFNFLGLELGQYYVDYLNGVYQQDFLYVLVCKKTFKHCINKYSIGSFESKTNNRLFNVMLSAVFGGEDYAANSHTRGINHIALKVNAENILFNEYLKHFEAVMSLKDSNIEALVYELGLSTRSDAMELIRVLMLQKHLGLDGHKTPDEVWQGYLLSLDQTFLGSESLNETLVEDLYKKMQLIIDKNKLEKTQFLVDIQKWAIEQISYSENKTYENFKTALDITLYAMTSLVVAWTGYRRSEFGFPLSAIRPEPNLDILDNAHVPFRFKLKWLVPKTSGSTKINREITSQCYQIAAQLNDVFGSSSNEPCLYRFANNNFKKEKLNNSDVCISNRVIANWEGFVDSYSPFNDVVLLDRLIQKEICLLTNTEQEKLRKLSLMYEVGSARYENLLTCAKEVKKDWLRLSNSSFNGARAQERFKSSLIQYMKDNEVDNIKHQQIIDTYLSDETKNLLTSNSIDLNDKKTVMDITSEILEGVRYPSAHAFRHIWAEAVLTRYQGDVGAVIRHQFAHLDNSFFMAYLRDKDARGLMASAKQRYLNTIVETLIIESNHIGERYIGGVAQFVKKAVHLTQVKDESELTVRERRALSEAIAGRIIDIQPSRFATCIPRDGGESRAKCAQMGSLNPQDAKLEFCLNCMNAYISEGNIRGIWQTVQPMVKEAMQPNGIGFLLESHLPALTSSLRRIKELRNSRNEESVDKILSAIEDAVDSIKRKMAVETKQYGYE</sequence>
<name>A0A2N7GMI6_9VIBR</name>
<evidence type="ECO:0000313" key="4">
    <source>
        <dbReference type="Proteomes" id="UP000235746"/>
    </source>
</evidence>
<dbReference type="Proteomes" id="UP000235746">
    <property type="component" value="Unassembled WGS sequence"/>
</dbReference>
<reference evidence="2" key="4">
    <citation type="journal article" date="2018" name="Nature">
        <title>A major lineage of non-tailed dsDNA viruses as unrecognized killers of marine bacteria.</title>
        <authorList>
            <person name="Kauffman K.M."/>
            <person name="Hussain F.A."/>
            <person name="Yang J."/>
            <person name="Arevalo P."/>
            <person name="Brown J.M."/>
            <person name="Chang W.K."/>
            <person name="VanInsberghe D."/>
            <person name="Elsherbini J."/>
            <person name="Sharma R.S."/>
            <person name="Cutler M.B."/>
            <person name="Kelly L."/>
            <person name="Polz M.F."/>
        </authorList>
    </citation>
    <scope>NUCLEOTIDE SEQUENCE</scope>
    <source>
        <strain evidence="2">10N.261.51.B8</strain>
        <strain evidence="1">10N.261.52.F7</strain>
    </source>
</reference>
<dbReference type="EMBL" id="MCYL01000014">
    <property type="protein sequence ID" value="PML56565.1"/>
    <property type="molecule type" value="Genomic_DNA"/>
</dbReference>
<gene>
    <name evidence="2" type="ORF">BCT74_20815</name>
    <name evidence="1" type="ORF">BCT99_11425</name>
</gene>
<accession>A0A2N7GMI6</accession>
<reference evidence="1" key="3">
    <citation type="submission" date="2016-07" db="EMBL/GenBank/DDBJ databases">
        <authorList>
            <person name="Kauffman K."/>
            <person name="Arevalo P."/>
            <person name="Polz M.F."/>
        </authorList>
    </citation>
    <scope>NUCLEOTIDE SEQUENCE</scope>
    <source>
        <strain evidence="1">10N.261.52.F7</strain>
    </source>
</reference>
<evidence type="ECO:0000313" key="1">
    <source>
        <dbReference type="EMBL" id="PMK48840.1"/>
    </source>
</evidence>